<gene>
    <name evidence="1" type="ORF">O181_057388</name>
</gene>
<dbReference type="Proteomes" id="UP000765509">
    <property type="component" value="Unassembled WGS sequence"/>
</dbReference>
<dbReference type="AlphaFoldDB" id="A0A9Q3HUF8"/>
<proteinExistence type="predicted"/>
<keyword evidence="2" id="KW-1185">Reference proteome</keyword>
<name>A0A9Q3HUF8_9BASI</name>
<comment type="caution">
    <text evidence="1">The sequence shown here is derived from an EMBL/GenBank/DDBJ whole genome shotgun (WGS) entry which is preliminary data.</text>
</comment>
<sequence length="123" mass="14208">MSEFMIHRIFLRQCGGYLEHSVSRRTTEQASEEDIIKILEEVTTRTKIGSSRMTLEMSLNTSWKDSVDKSPKESSSKIKYKKAETIGKCHIFKSTANLANKCSKRVKINQINIEKKPYSEKMM</sequence>
<reference evidence="1" key="1">
    <citation type="submission" date="2021-03" db="EMBL/GenBank/DDBJ databases">
        <title>Draft genome sequence of rust myrtle Austropuccinia psidii MF-1, a brazilian biotype.</title>
        <authorList>
            <person name="Quecine M.C."/>
            <person name="Pachon D.M.R."/>
            <person name="Bonatelli M.L."/>
            <person name="Correr F.H."/>
            <person name="Franceschini L.M."/>
            <person name="Leite T.F."/>
            <person name="Margarido G.R.A."/>
            <person name="Almeida C.A."/>
            <person name="Ferrarezi J.A."/>
            <person name="Labate C.A."/>
        </authorList>
    </citation>
    <scope>NUCLEOTIDE SEQUENCE</scope>
    <source>
        <strain evidence="1">MF-1</strain>
    </source>
</reference>
<dbReference type="EMBL" id="AVOT02026104">
    <property type="protein sequence ID" value="MBW0517673.1"/>
    <property type="molecule type" value="Genomic_DNA"/>
</dbReference>
<evidence type="ECO:0000313" key="2">
    <source>
        <dbReference type="Proteomes" id="UP000765509"/>
    </source>
</evidence>
<organism evidence="1 2">
    <name type="scientific">Austropuccinia psidii MF-1</name>
    <dbReference type="NCBI Taxonomy" id="1389203"/>
    <lineage>
        <taxon>Eukaryota</taxon>
        <taxon>Fungi</taxon>
        <taxon>Dikarya</taxon>
        <taxon>Basidiomycota</taxon>
        <taxon>Pucciniomycotina</taxon>
        <taxon>Pucciniomycetes</taxon>
        <taxon>Pucciniales</taxon>
        <taxon>Sphaerophragmiaceae</taxon>
        <taxon>Austropuccinia</taxon>
    </lineage>
</organism>
<protein>
    <submittedName>
        <fullName evidence="1">Uncharacterized protein</fullName>
    </submittedName>
</protein>
<accession>A0A9Q3HUF8</accession>
<evidence type="ECO:0000313" key="1">
    <source>
        <dbReference type="EMBL" id="MBW0517673.1"/>
    </source>
</evidence>